<dbReference type="Gene3D" id="3.40.50.1010">
    <property type="entry name" value="5'-nuclease"/>
    <property type="match status" value="1"/>
</dbReference>
<gene>
    <name evidence="2" type="ORF">DP107_03735</name>
</gene>
<keyword evidence="3" id="KW-1185">Reference proteome</keyword>
<proteinExistence type="predicted"/>
<name>A0A554NC86_9EURY</name>
<dbReference type="CDD" id="cd09879">
    <property type="entry name" value="PIN_VapC_AF0591-like"/>
    <property type="match status" value="1"/>
</dbReference>
<sequence length="131" mass="14145">MTRVLLDTSALMLPVESDVRVFEELERVLEDPQPVVPAACVAELEKLTDGQGAAAVAANVGRDLADRCEQVPHVETYADDAVVEVATRAPDDGTAVDCVATNDRDLRDRLLARDVPVIGLRGRNELALTRP</sequence>
<dbReference type="EMBL" id="QMDX01000002">
    <property type="protein sequence ID" value="TSD14984.1"/>
    <property type="molecule type" value="Genomic_DNA"/>
</dbReference>
<feature type="domain" description="VapC9 PIN-like" evidence="1">
    <location>
        <begin position="4"/>
        <end position="123"/>
    </location>
</feature>
<dbReference type="Proteomes" id="UP000319894">
    <property type="component" value="Unassembled WGS sequence"/>
</dbReference>
<dbReference type="InParanoid" id="A0A554NC86"/>
<dbReference type="Pfam" id="PF18477">
    <property type="entry name" value="PIN_9"/>
    <property type="match status" value="1"/>
</dbReference>
<organism evidence="2 3">
    <name type="scientific">Haloglomus irregulare</name>
    <dbReference type="NCBI Taxonomy" id="2234134"/>
    <lineage>
        <taxon>Archaea</taxon>
        <taxon>Methanobacteriati</taxon>
        <taxon>Methanobacteriota</taxon>
        <taxon>Stenosarchaea group</taxon>
        <taxon>Halobacteria</taxon>
        <taxon>Halobacteriales</taxon>
        <taxon>Natronomonadaceae</taxon>
        <taxon>Haloglomus</taxon>
    </lineage>
</organism>
<dbReference type="OrthoDB" id="15280at2157"/>
<accession>A0A554NC86</accession>
<evidence type="ECO:0000259" key="1">
    <source>
        <dbReference type="Pfam" id="PF18477"/>
    </source>
</evidence>
<dbReference type="AlphaFoldDB" id="A0A554NC86"/>
<reference evidence="2 3" key="1">
    <citation type="submission" date="2018-06" db="EMBL/GenBank/DDBJ databases">
        <title>Natronomonas sp. F16-60 a new haloarchaeon isolated from a solar saltern of Isla Cristina, Huelva, Spain.</title>
        <authorList>
            <person name="Duran-Viseras A."/>
            <person name="Sanchez-Porro C."/>
            <person name="Ventosa A."/>
        </authorList>
    </citation>
    <scope>NUCLEOTIDE SEQUENCE [LARGE SCALE GENOMIC DNA]</scope>
    <source>
        <strain evidence="2 3">F16-60</strain>
    </source>
</reference>
<dbReference type="InterPro" id="IPR041120">
    <property type="entry name" value="PIN_9"/>
</dbReference>
<dbReference type="InterPro" id="IPR029060">
    <property type="entry name" value="PIN-like_dom_sf"/>
</dbReference>
<dbReference type="RefSeq" id="WP_144260822.1">
    <property type="nucleotide sequence ID" value="NZ_QMDX01000002.1"/>
</dbReference>
<protein>
    <submittedName>
        <fullName evidence="2">Twitching motility protein PilT</fullName>
    </submittedName>
</protein>
<comment type="caution">
    <text evidence="2">The sequence shown here is derived from an EMBL/GenBank/DDBJ whole genome shotgun (WGS) entry which is preliminary data.</text>
</comment>
<dbReference type="FunCoup" id="A0A554NC86">
    <property type="interactions" value="155"/>
</dbReference>
<evidence type="ECO:0000313" key="2">
    <source>
        <dbReference type="EMBL" id="TSD14984.1"/>
    </source>
</evidence>
<evidence type="ECO:0000313" key="3">
    <source>
        <dbReference type="Proteomes" id="UP000319894"/>
    </source>
</evidence>
<dbReference type="SUPFAM" id="SSF88723">
    <property type="entry name" value="PIN domain-like"/>
    <property type="match status" value="1"/>
</dbReference>